<dbReference type="AlphaFoldDB" id="A0A5Q2MIM6"/>
<name>A0A5Q2MIM6_9ACTN</name>
<dbReference type="RefSeq" id="WP_153652889.1">
    <property type="nucleotide sequence ID" value="NZ_CP045737.1"/>
</dbReference>
<sequence>MRATFALLRQDKQMLSLPFIGMVVGAIAAVISFCLGYGIGWLVTGHRGEVACYAGAALAGLGATIVSVYFQTALVIGANHRADGGEPTARSCLRAAWRLKWTILAWSVVTATVGFVLQMIEERLSFLGSLLNFVGGMAWGVATFVVVPVLVAEDVGPVTAIRRSTVVLRDTWGTSLRTAVRGGALAIVSWVAAISLLVAGAVMVFSGPSRLLVLGVALMAVGAVAMIVVGSLVGAVGAYARALIYRYAVGLPTPGVDTVLLAGAFRSKS</sequence>
<accession>A0A5Q2MIM6</accession>
<evidence type="ECO:0000313" key="1">
    <source>
        <dbReference type="EMBL" id="QGG41621.1"/>
    </source>
</evidence>
<dbReference type="Proteomes" id="UP000392064">
    <property type="component" value="Chromosome"/>
</dbReference>
<evidence type="ECO:0000313" key="2">
    <source>
        <dbReference type="Proteomes" id="UP000392064"/>
    </source>
</evidence>
<dbReference type="Pfam" id="PF19656">
    <property type="entry name" value="DUF6159"/>
    <property type="match status" value="1"/>
</dbReference>
<reference evidence="1 2" key="1">
    <citation type="submission" date="2019-11" db="EMBL/GenBank/DDBJ databases">
        <authorList>
            <person name="Li J."/>
        </authorList>
    </citation>
    <scope>NUCLEOTIDE SEQUENCE [LARGE SCALE GENOMIC DNA]</scope>
    <source>
        <strain evidence="1 2">MF47</strain>
    </source>
</reference>
<dbReference type="InterPro" id="IPR046157">
    <property type="entry name" value="DUF6159"/>
</dbReference>
<protein>
    <submittedName>
        <fullName evidence="1">Uncharacterized protein</fullName>
    </submittedName>
</protein>
<dbReference type="EMBL" id="CP045737">
    <property type="protein sequence ID" value="QGG41621.1"/>
    <property type="molecule type" value="Genomic_DNA"/>
</dbReference>
<gene>
    <name evidence="1" type="ORF">GEV26_09760</name>
</gene>
<proteinExistence type="predicted"/>
<organism evidence="1 2">
    <name type="scientific">Aeromicrobium yanjiei</name>
    <dbReference type="NCBI Taxonomy" id="2662028"/>
    <lineage>
        <taxon>Bacteria</taxon>
        <taxon>Bacillati</taxon>
        <taxon>Actinomycetota</taxon>
        <taxon>Actinomycetes</taxon>
        <taxon>Propionibacteriales</taxon>
        <taxon>Nocardioidaceae</taxon>
        <taxon>Aeromicrobium</taxon>
    </lineage>
</organism>
<dbReference type="KEGG" id="aef:GEV26_09760"/>
<keyword evidence="2" id="KW-1185">Reference proteome</keyword>